<name>A0A2T1FZI9_9CYAN</name>
<keyword evidence="3" id="KW-1185">Reference proteome</keyword>
<dbReference type="InterPro" id="IPR029068">
    <property type="entry name" value="Glyas_Bleomycin-R_OHBP_Dase"/>
</dbReference>
<comment type="caution">
    <text evidence="2">The sequence shown here is derived from an EMBL/GenBank/DDBJ whole genome shotgun (WGS) entry which is preliminary data.</text>
</comment>
<accession>A0A2T1FZI9</accession>
<evidence type="ECO:0000313" key="2">
    <source>
        <dbReference type="EMBL" id="PSB50425.1"/>
    </source>
</evidence>
<dbReference type="EMBL" id="PVWO01000399">
    <property type="protein sequence ID" value="PSB50425.1"/>
    <property type="molecule type" value="Genomic_DNA"/>
</dbReference>
<evidence type="ECO:0000259" key="1">
    <source>
        <dbReference type="PROSITE" id="PS51819"/>
    </source>
</evidence>
<dbReference type="InterPro" id="IPR004360">
    <property type="entry name" value="Glyas_Fos-R_dOase_dom"/>
</dbReference>
<gene>
    <name evidence="2" type="ORF">C7B77_22800</name>
</gene>
<protein>
    <submittedName>
        <fullName evidence="2">Glyoxalase</fullName>
    </submittedName>
</protein>
<reference evidence="2 3" key="1">
    <citation type="submission" date="2018-03" db="EMBL/GenBank/DDBJ databases">
        <title>The ancient ancestry and fast evolution of plastids.</title>
        <authorList>
            <person name="Moore K.R."/>
            <person name="Magnabosco C."/>
            <person name="Momper L."/>
            <person name="Gold D.A."/>
            <person name="Bosak T."/>
            <person name="Fournier G.P."/>
        </authorList>
    </citation>
    <scope>NUCLEOTIDE SEQUENCE [LARGE SCALE GENOMIC DNA]</scope>
    <source>
        <strain evidence="2 3">CCALA 037</strain>
    </source>
</reference>
<dbReference type="Pfam" id="PF00903">
    <property type="entry name" value="Glyoxalase"/>
    <property type="match status" value="1"/>
</dbReference>
<feature type="domain" description="VOC" evidence="1">
    <location>
        <begin position="2"/>
        <end position="127"/>
    </location>
</feature>
<dbReference type="Gene3D" id="3.10.180.10">
    <property type="entry name" value="2,3-Dihydroxybiphenyl 1,2-Dioxygenase, domain 1"/>
    <property type="match status" value="1"/>
</dbReference>
<dbReference type="Proteomes" id="UP000238937">
    <property type="component" value="Unassembled WGS sequence"/>
</dbReference>
<evidence type="ECO:0000313" key="3">
    <source>
        <dbReference type="Proteomes" id="UP000238937"/>
    </source>
</evidence>
<dbReference type="RefSeq" id="WP_106310308.1">
    <property type="nucleotide sequence ID" value="NZ_PVWO01000399.1"/>
</dbReference>
<dbReference type="OrthoDB" id="9796521at2"/>
<dbReference type="InterPro" id="IPR037523">
    <property type="entry name" value="VOC_core"/>
</dbReference>
<sequence length="130" mass="13909">MKFGYTIVYVPSVADTLTFYKEAFGLETRFLHESGQYGELNTGETVLAFASHSMGEMNLDGHYQKLDLNAPPFGVELAFVTDDVASSSAKAVAAGAIVVKEPTTKPWGQVVAYVRAIEGSLIELCSPIGG</sequence>
<proteinExistence type="predicted"/>
<dbReference type="AlphaFoldDB" id="A0A2T1FZI9"/>
<dbReference type="SUPFAM" id="SSF54593">
    <property type="entry name" value="Glyoxalase/Bleomycin resistance protein/Dihydroxybiphenyl dioxygenase"/>
    <property type="match status" value="1"/>
</dbReference>
<dbReference type="PROSITE" id="PS51819">
    <property type="entry name" value="VOC"/>
    <property type="match status" value="1"/>
</dbReference>
<organism evidence="2 3">
    <name type="scientific">Chamaesiphon polymorphus CCALA 037</name>
    <dbReference type="NCBI Taxonomy" id="2107692"/>
    <lineage>
        <taxon>Bacteria</taxon>
        <taxon>Bacillati</taxon>
        <taxon>Cyanobacteriota</taxon>
        <taxon>Cyanophyceae</taxon>
        <taxon>Gomontiellales</taxon>
        <taxon>Chamaesiphonaceae</taxon>
        <taxon>Chamaesiphon</taxon>
    </lineage>
</organism>